<dbReference type="InterPro" id="IPR003660">
    <property type="entry name" value="HAMP_dom"/>
</dbReference>
<feature type="domain" description="Methyl-accepting transducer" evidence="6">
    <location>
        <begin position="174"/>
        <end position="403"/>
    </location>
</feature>
<feature type="domain" description="HAMP" evidence="7">
    <location>
        <begin position="117"/>
        <end position="169"/>
    </location>
</feature>
<evidence type="ECO:0000313" key="8">
    <source>
        <dbReference type="EMBL" id="BCF95006.1"/>
    </source>
</evidence>
<dbReference type="CDD" id="cd11386">
    <property type="entry name" value="MCP_signal"/>
    <property type="match status" value="1"/>
</dbReference>
<organism evidence="8 9">
    <name type="scientific">Paraburkholderia largidicola</name>
    <dbReference type="NCBI Taxonomy" id="3014751"/>
    <lineage>
        <taxon>Bacteria</taxon>
        <taxon>Pseudomonadati</taxon>
        <taxon>Pseudomonadota</taxon>
        <taxon>Betaproteobacteria</taxon>
        <taxon>Burkholderiales</taxon>
        <taxon>Burkholderiaceae</taxon>
        <taxon>Paraburkholderia</taxon>
    </lineage>
</organism>
<dbReference type="PRINTS" id="PR00260">
    <property type="entry name" value="CHEMTRNSDUCR"/>
</dbReference>
<evidence type="ECO:0000313" key="9">
    <source>
        <dbReference type="Proteomes" id="UP000510888"/>
    </source>
</evidence>
<accession>A0A7I8C1N6</accession>
<keyword evidence="9" id="KW-1185">Reference proteome</keyword>
<evidence type="ECO:0000259" key="7">
    <source>
        <dbReference type="PROSITE" id="PS50885"/>
    </source>
</evidence>
<evidence type="ECO:0000256" key="1">
    <source>
        <dbReference type="ARBA" id="ARBA00004370"/>
    </source>
</evidence>
<dbReference type="SUPFAM" id="SSF58104">
    <property type="entry name" value="Methyl-accepting chemotaxis protein (MCP) signaling domain"/>
    <property type="match status" value="1"/>
</dbReference>
<proteinExistence type="inferred from homology"/>
<keyword evidence="5" id="KW-1133">Transmembrane helix</keyword>
<dbReference type="InterPro" id="IPR004089">
    <property type="entry name" value="MCPsignal_dom"/>
</dbReference>
<dbReference type="AlphaFoldDB" id="A0A7I8C1N6"/>
<dbReference type="GO" id="GO:0005886">
    <property type="term" value="C:plasma membrane"/>
    <property type="evidence" value="ECO:0007669"/>
    <property type="project" value="TreeGrafter"/>
</dbReference>
<dbReference type="GO" id="GO:0004888">
    <property type="term" value="F:transmembrane signaling receptor activity"/>
    <property type="evidence" value="ECO:0007669"/>
    <property type="project" value="InterPro"/>
</dbReference>
<feature type="transmembrane region" description="Helical" evidence="5">
    <location>
        <begin position="93"/>
        <end position="115"/>
    </location>
</feature>
<dbReference type="KEGG" id="plad:PPGU16_80730"/>
<dbReference type="PROSITE" id="PS50111">
    <property type="entry name" value="CHEMOTAXIS_TRANSDUC_2"/>
    <property type="match status" value="1"/>
</dbReference>
<name>A0A7I8C1N6_9BURK</name>
<keyword evidence="5" id="KW-0812">Transmembrane</keyword>
<dbReference type="InterPro" id="IPR051310">
    <property type="entry name" value="MCP_chemotaxis"/>
</dbReference>
<evidence type="ECO:0000256" key="5">
    <source>
        <dbReference type="SAM" id="Phobius"/>
    </source>
</evidence>
<keyword evidence="4" id="KW-0807">Transducer</keyword>
<dbReference type="PANTHER" id="PTHR43531:SF14">
    <property type="entry name" value="METHYL-ACCEPTING CHEMOTAXIS PROTEIN I-RELATED"/>
    <property type="match status" value="1"/>
</dbReference>
<dbReference type="GO" id="GO:0007165">
    <property type="term" value="P:signal transduction"/>
    <property type="evidence" value="ECO:0007669"/>
    <property type="project" value="UniProtKB-KW"/>
</dbReference>
<dbReference type="SMART" id="SM00283">
    <property type="entry name" value="MA"/>
    <property type="match status" value="1"/>
</dbReference>
<dbReference type="SMART" id="SM00304">
    <property type="entry name" value="HAMP"/>
    <property type="match status" value="1"/>
</dbReference>
<reference evidence="8 9" key="1">
    <citation type="journal article" date="2020" name="Genes (Basel)">
        <title>Genomic Comparison of Insect Gut Symbionts from Divergent Burkholderia Subclades.</title>
        <authorList>
            <person name="Takeshita K."/>
            <person name="Kikuchi Y."/>
        </authorList>
    </citation>
    <scope>NUCLEOTIDE SEQUENCE [LARGE SCALE GENOMIC DNA]</scope>
    <source>
        <strain evidence="8 9">PGU16</strain>
        <plasmid evidence="8 9">PPGU16_p2</plasmid>
    </source>
</reference>
<evidence type="ECO:0008006" key="10">
    <source>
        <dbReference type="Google" id="ProtNLM"/>
    </source>
</evidence>
<evidence type="ECO:0000256" key="2">
    <source>
        <dbReference type="ARBA" id="ARBA00022481"/>
    </source>
</evidence>
<comment type="subcellular location">
    <subcellularLocation>
        <location evidence="1">Membrane</location>
    </subcellularLocation>
</comment>
<keyword evidence="8" id="KW-0614">Plasmid</keyword>
<evidence type="ECO:0000256" key="4">
    <source>
        <dbReference type="PROSITE-ProRule" id="PRU00284"/>
    </source>
</evidence>
<dbReference type="Proteomes" id="UP000510888">
    <property type="component" value="Plasmid PPGU16_p2"/>
</dbReference>
<dbReference type="Pfam" id="PF00015">
    <property type="entry name" value="MCPsignal"/>
    <property type="match status" value="1"/>
</dbReference>
<dbReference type="Gene3D" id="1.10.287.950">
    <property type="entry name" value="Methyl-accepting chemotaxis protein"/>
    <property type="match status" value="1"/>
</dbReference>
<dbReference type="InterPro" id="IPR004090">
    <property type="entry name" value="Chemotax_Me-accpt_rcpt"/>
</dbReference>
<evidence type="ECO:0000259" key="6">
    <source>
        <dbReference type="PROSITE" id="PS50111"/>
    </source>
</evidence>
<dbReference type="CDD" id="cd06225">
    <property type="entry name" value="HAMP"/>
    <property type="match status" value="1"/>
</dbReference>
<sequence length="432" mass="45194">MWPQYEAVVGSAEELQLSNQIKAAWNTYLSLDKRLNELADSGDEHFGDARSFAGGESLRAFTKVTDLIAQDIALNSQGAEDSGTEAATAFHSALLFTCVLIGIAVALSLVVAFIITRSITAPIRTSVKIAQTVAQGDLTSKIEVRGKDETSQLLRALKHMNERLADLVGEVRSGSDTIATGAAQIAAGNADLSRRTEEQAASIEQTAASMEELTSTVRQNTESARQGSTLAANASDIAQRGGNVVGRVIETMHAISDSSAKVSDIIAVIEGIAFQTNILALNAAVEAARAGGQGRGFAVVAAEVRTLAQRSASAAKEIKELITHSVDRVKAGSDLVNEAGTTMGEVVHAVKRVAGLMEEITTASLEQHTGIEQVNTAVAQMDQVTQQNAALVEEASAAAQSMSAQSGTLREVVSIFKLAADPLKSAPSDAPI</sequence>
<dbReference type="PROSITE" id="PS50885">
    <property type="entry name" value="HAMP"/>
    <property type="match status" value="1"/>
</dbReference>
<dbReference type="Pfam" id="PF00672">
    <property type="entry name" value="HAMP"/>
    <property type="match status" value="1"/>
</dbReference>
<dbReference type="FunFam" id="1.10.287.950:FF:000001">
    <property type="entry name" value="Methyl-accepting chemotaxis sensory transducer"/>
    <property type="match status" value="1"/>
</dbReference>
<keyword evidence="2" id="KW-0488">Methylation</keyword>
<geneLocation type="plasmid" evidence="8 9">
    <name>PPGU16_p2</name>
</geneLocation>
<gene>
    <name evidence="8" type="ORF">PPGU16_80730</name>
</gene>
<dbReference type="EMBL" id="AP023177">
    <property type="protein sequence ID" value="BCF95006.1"/>
    <property type="molecule type" value="Genomic_DNA"/>
</dbReference>
<keyword evidence="5" id="KW-0472">Membrane</keyword>
<comment type="similarity">
    <text evidence="3">Belongs to the methyl-accepting chemotaxis (MCP) protein family.</text>
</comment>
<evidence type="ECO:0000256" key="3">
    <source>
        <dbReference type="ARBA" id="ARBA00029447"/>
    </source>
</evidence>
<dbReference type="GO" id="GO:0006935">
    <property type="term" value="P:chemotaxis"/>
    <property type="evidence" value="ECO:0007669"/>
    <property type="project" value="InterPro"/>
</dbReference>
<protein>
    <recommendedName>
        <fullName evidence="10">Methyl-accepting chemotaxis protein</fullName>
    </recommendedName>
</protein>
<dbReference type="PANTHER" id="PTHR43531">
    <property type="entry name" value="PROTEIN ICFG"/>
    <property type="match status" value="1"/>
</dbReference>